<name>A0ABR4E8W6_9PEZI</name>
<dbReference type="PROSITE" id="PS51581">
    <property type="entry name" value="SAM_GTMT"/>
    <property type="match status" value="1"/>
</dbReference>
<evidence type="ECO:0000256" key="1">
    <source>
        <dbReference type="ARBA" id="ARBA00022603"/>
    </source>
</evidence>
<dbReference type="CDD" id="cd02440">
    <property type="entry name" value="AdoMet_MTases"/>
    <property type="match status" value="1"/>
</dbReference>
<feature type="region of interest" description="SAM motif I" evidence="4">
    <location>
        <begin position="92"/>
        <end position="101"/>
    </location>
</feature>
<evidence type="ECO:0000256" key="2">
    <source>
        <dbReference type="ARBA" id="ARBA00022679"/>
    </source>
</evidence>
<dbReference type="PANTHER" id="PTHR44068">
    <property type="entry name" value="ZGC:194242"/>
    <property type="match status" value="1"/>
</dbReference>
<evidence type="ECO:0000256" key="4">
    <source>
        <dbReference type="PROSITE-ProRule" id="PRU00914"/>
    </source>
</evidence>
<evidence type="ECO:0000313" key="7">
    <source>
        <dbReference type="Proteomes" id="UP001600888"/>
    </source>
</evidence>
<organism evidence="6 7">
    <name type="scientific">Diaporthe vaccinii</name>
    <dbReference type="NCBI Taxonomy" id="105482"/>
    <lineage>
        <taxon>Eukaryota</taxon>
        <taxon>Fungi</taxon>
        <taxon>Dikarya</taxon>
        <taxon>Ascomycota</taxon>
        <taxon>Pezizomycotina</taxon>
        <taxon>Sordariomycetes</taxon>
        <taxon>Sordariomycetidae</taxon>
        <taxon>Diaporthales</taxon>
        <taxon>Diaporthaceae</taxon>
        <taxon>Diaporthe</taxon>
        <taxon>Diaporthe eres species complex</taxon>
    </lineage>
</organism>
<evidence type="ECO:0008006" key="8">
    <source>
        <dbReference type="Google" id="ProtNLM"/>
    </source>
</evidence>
<evidence type="ECO:0000256" key="3">
    <source>
        <dbReference type="ARBA" id="ARBA00022691"/>
    </source>
</evidence>
<keyword evidence="1 4" id="KW-0489">Methyltransferase</keyword>
<keyword evidence="2 4" id="KW-0808">Transferase</keyword>
<keyword evidence="3 4" id="KW-0949">S-adenosyl-L-methionine</keyword>
<comment type="caution">
    <text evidence="4">Lacks conserved residue(s) required for the propagation of feature annotation.</text>
</comment>
<dbReference type="Gene3D" id="3.40.50.150">
    <property type="entry name" value="Vaccinia Virus protein VP39"/>
    <property type="match status" value="1"/>
</dbReference>
<dbReference type="PANTHER" id="PTHR44068:SF11">
    <property type="entry name" value="GERANYL DIPHOSPHATE 2-C-METHYLTRANSFERASE"/>
    <property type="match status" value="1"/>
</dbReference>
<feature type="region of interest" description="SAM motif III" evidence="4">
    <location>
        <begin position="206"/>
        <end position="215"/>
    </location>
</feature>
<dbReference type="Proteomes" id="UP001600888">
    <property type="component" value="Unassembled WGS sequence"/>
</dbReference>
<reference evidence="6 7" key="1">
    <citation type="submission" date="2024-03" db="EMBL/GenBank/DDBJ databases">
        <title>A high-quality draft genome sequence of Diaporthe vaccinii, a causative agent of upright dieback and viscid rot disease in cranberry plants.</title>
        <authorList>
            <person name="Sarrasin M."/>
            <person name="Lang B.F."/>
            <person name="Burger G."/>
        </authorList>
    </citation>
    <scope>NUCLEOTIDE SEQUENCE [LARGE SCALE GENOMIC DNA]</scope>
    <source>
        <strain evidence="6 7">IS7</strain>
    </source>
</reference>
<dbReference type="EMBL" id="JBAWTH010000081">
    <property type="protein sequence ID" value="KAL2278885.1"/>
    <property type="molecule type" value="Genomic_DNA"/>
</dbReference>
<proteinExistence type="inferred from homology"/>
<comment type="similarity">
    <text evidence="4">Belongs to the class I-like SAM-binding methyltransferase superfamily. gTMT family.</text>
</comment>
<dbReference type="SUPFAM" id="SSF53335">
    <property type="entry name" value="S-adenosyl-L-methionine-dependent methyltransferases"/>
    <property type="match status" value="1"/>
</dbReference>
<feature type="region of interest" description="Disordered" evidence="5">
    <location>
        <begin position="401"/>
        <end position="454"/>
    </location>
</feature>
<protein>
    <recommendedName>
        <fullName evidence="8">Methyltransferase type 11 domain-containing protein</fullName>
    </recommendedName>
</protein>
<dbReference type="InterPro" id="IPR050447">
    <property type="entry name" value="Erg6_SMT_methyltransf"/>
</dbReference>
<dbReference type="Pfam" id="PF02353">
    <property type="entry name" value="CMAS"/>
    <property type="match status" value="1"/>
</dbReference>
<sequence length="646" mass="71677">MATTTVEDNTALSKQYETPLGLAHDTMQALKDRIKTHYDLASEYYLSLWGTHIHHGYWPTPESKASETKEQAQINLIRLLLETSQISEGSKVLDVGCGIGGTSRYLASQLGCTVTGITISSKQVEMATRLTKSEAAKDDASLADQEADAEGFLKIGKGKVKFVELDAEKMGDAFAAQSESFDAVWICEALSHFPNKQLFFQNAHKSLKQGGKLALADWFKAEGLGEKEFTDDIKPIEDGMLLPPLCAQADYVNYAKEAGLSVSGGPKDISEDVKATWDISWSLVQNPSLWAFALSQGRDGIAFLQAFRAMRRGEWFPREWLGHQIPSSWFNMFASTGNWGRNGVKRARLEPLNPSSQQKGSRKSLLERLNSAGEEKMSAPASLLPEEPRYVDATAAFFGKQRRPAQESKGQMLPPSPRPPRPVQQQQPPRPCRQEMQNHDKQRRPVITESPVAKELRNELTGSFATESSHIHNNGLTQLRDVYEALNGVMTDMEGEDDRFLNLVESIQKRMIKSPSETVIAESSSDEQGNITRREVRIGEEVAAVGDLIQILETQVNQLWDAWEAADREVQARLAELDGGTNLPAGKNDSGEYVQQSLAEDMEAFDAEAEGIIEDSHEEARACEKEFGKKIHGAMSALLQQYLLED</sequence>
<dbReference type="InterPro" id="IPR029063">
    <property type="entry name" value="SAM-dependent_MTases_sf"/>
</dbReference>
<comment type="caution">
    <text evidence="6">The sequence shown here is derived from an EMBL/GenBank/DDBJ whole genome shotgun (WGS) entry which is preliminary data.</text>
</comment>
<gene>
    <name evidence="6" type="ORF">FJTKL_14059</name>
</gene>
<dbReference type="InterPro" id="IPR025774">
    <property type="entry name" value="PiNMT-like"/>
</dbReference>
<accession>A0ABR4E8W6</accession>
<keyword evidence="7" id="KW-1185">Reference proteome</keyword>
<evidence type="ECO:0000256" key="5">
    <source>
        <dbReference type="SAM" id="MobiDB-lite"/>
    </source>
</evidence>
<evidence type="ECO:0000313" key="6">
    <source>
        <dbReference type="EMBL" id="KAL2278885.1"/>
    </source>
</evidence>